<name>A0AA46THF6_9ACTN</name>
<dbReference type="AlphaFoldDB" id="A0AA46THF6"/>
<reference evidence="1" key="1">
    <citation type="submission" date="2022-01" db="EMBL/GenBank/DDBJ databases">
        <title>Nocardioidaceae gen. sp. A5X3R13.</title>
        <authorList>
            <person name="Lopez Marin M.A."/>
            <person name="Uhlik O."/>
        </authorList>
    </citation>
    <scope>NUCLEOTIDE SEQUENCE</scope>
    <source>
        <strain evidence="1">A5X3R13</strain>
    </source>
</reference>
<sequence length="60" mass="6624">MRPTIDGNGPARGARLFRRLVGASSRRQTSHPINALTRSALERDGFDLGPVGFRDGSFRR</sequence>
<organism evidence="1 2">
    <name type="scientific">Solicola gregarius</name>
    <dbReference type="NCBI Taxonomy" id="2908642"/>
    <lineage>
        <taxon>Bacteria</taxon>
        <taxon>Bacillati</taxon>
        <taxon>Actinomycetota</taxon>
        <taxon>Actinomycetes</taxon>
        <taxon>Propionibacteriales</taxon>
        <taxon>Nocardioidaceae</taxon>
        <taxon>Solicola</taxon>
    </lineage>
</organism>
<evidence type="ECO:0000313" key="1">
    <source>
        <dbReference type="EMBL" id="UYM05226.1"/>
    </source>
</evidence>
<dbReference type="KEGG" id="sgrg:L0C25_22365"/>
<gene>
    <name evidence="1" type="ORF">L0C25_22365</name>
</gene>
<accession>A0AA46THF6</accession>
<dbReference type="EMBL" id="CP094970">
    <property type="protein sequence ID" value="UYM05226.1"/>
    <property type="molecule type" value="Genomic_DNA"/>
</dbReference>
<proteinExistence type="predicted"/>
<protein>
    <submittedName>
        <fullName evidence="1">Uncharacterized protein</fullName>
    </submittedName>
</protein>
<keyword evidence="2" id="KW-1185">Reference proteome</keyword>
<dbReference type="Proteomes" id="UP001164390">
    <property type="component" value="Chromosome"/>
</dbReference>
<evidence type="ECO:0000313" key="2">
    <source>
        <dbReference type="Proteomes" id="UP001164390"/>
    </source>
</evidence>
<dbReference type="RefSeq" id="WP_271634022.1">
    <property type="nucleotide sequence ID" value="NZ_CP094970.1"/>
</dbReference>